<dbReference type="Proteomes" id="UP001501411">
    <property type="component" value="Unassembled WGS sequence"/>
</dbReference>
<reference evidence="4" key="1">
    <citation type="journal article" date="2019" name="Int. J. Syst. Evol. Microbiol.">
        <title>The Global Catalogue of Microorganisms (GCM) 10K type strain sequencing project: providing services to taxonomists for standard genome sequencing and annotation.</title>
        <authorList>
            <consortium name="The Broad Institute Genomics Platform"/>
            <consortium name="The Broad Institute Genome Sequencing Center for Infectious Disease"/>
            <person name="Wu L."/>
            <person name="Ma J."/>
        </authorList>
    </citation>
    <scope>NUCLEOTIDE SEQUENCE [LARGE SCALE GENOMIC DNA]</scope>
    <source>
        <strain evidence="4">JCM 18200</strain>
    </source>
</reference>
<protein>
    <recommendedName>
        <fullName evidence="2">Macro domain-containing protein</fullName>
    </recommendedName>
</protein>
<dbReference type="SUPFAM" id="SSF52949">
    <property type="entry name" value="Macro domain-like"/>
    <property type="match status" value="1"/>
</dbReference>
<dbReference type="PANTHER" id="PTHR12521:SF0">
    <property type="entry name" value="ADP-RIBOSE GLYCOHYDROLASE OARD1"/>
    <property type="match status" value="1"/>
</dbReference>
<evidence type="ECO:0000313" key="3">
    <source>
        <dbReference type="EMBL" id="GAA4790153.1"/>
    </source>
</evidence>
<accession>A0ABP9B579</accession>
<dbReference type="PANTHER" id="PTHR12521">
    <property type="entry name" value="PROTEIN C6ORF130"/>
    <property type="match status" value="1"/>
</dbReference>
<comment type="caution">
    <text evidence="3">The sequence shown here is derived from an EMBL/GenBank/DDBJ whole genome shotgun (WGS) entry which is preliminary data.</text>
</comment>
<dbReference type="InterPro" id="IPR050892">
    <property type="entry name" value="ADP-ribose_metab_enzymes"/>
</dbReference>
<name>A0ABP9B579_9SPHI</name>
<evidence type="ECO:0000256" key="1">
    <source>
        <dbReference type="ARBA" id="ARBA00035885"/>
    </source>
</evidence>
<dbReference type="Gene3D" id="3.40.220.10">
    <property type="entry name" value="Leucine Aminopeptidase, subunit E, domain 1"/>
    <property type="match status" value="1"/>
</dbReference>
<organism evidence="3 4">
    <name type="scientific">Olivibacter ginsenosidimutans</name>
    <dbReference type="NCBI Taxonomy" id="1176537"/>
    <lineage>
        <taxon>Bacteria</taxon>
        <taxon>Pseudomonadati</taxon>
        <taxon>Bacteroidota</taxon>
        <taxon>Sphingobacteriia</taxon>
        <taxon>Sphingobacteriales</taxon>
        <taxon>Sphingobacteriaceae</taxon>
        <taxon>Olivibacter</taxon>
    </lineage>
</organism>
<dbReference type="InterPro" id="IPR002589">
    <property type="entry name" value="Macro_dom"/>
</dbReference>
<proteinExistence type="predicted"/>
<sequence length="202" mass="23284">MGAGIAYECRLRYPEMYEKYQALCKDNLLKIGTLWIYKASNKSILNFPTKTDWKQPSRIEYLEKGLQKFVDTYKEKEITSIAFPLLGASHGGLTQEQSLSTMQRYLSQCDIEIEIWHFDPTATDDIFLNYRQHFLSRTDKELSKSTGIGVYIINKIKDALNDPTINSMSSLLNIKGIGDKTLEKSFKFITTYDNSNDKTLFD</sequence>
<evidence type="ECO:0000313" key="4">
    <source>
        <dbReference type="Proteomes" id="UP001501411"/>
    </source>
</evidence>
<feature type="domain" description="Macro" evidence="2">
    <location>
        <begin position="1"/>
        <end position="101"/>
    </location>
</feature>
<keyword evidence="4" id="KW-1185">Reference proteome</keyword>
<gene>
    <name evidence="3" type="ORF">GCM10023231_17580</name>
</gene>
<dbReference type="Pfam" id="PF01661">
    <property type="entry name" value="Macro"/>
    <property type="match status" value="1"/>
</dbReference>
<comment type="catalytic activity">
    <reaction evidence="1">
        <text>an N-(ADP-alpha-D-ribosyl)-thymidine in DNA + H2O = a thymidine in DNA + ADP-D-ribose</text>
        <dbReference type="Rhea" id="RHEA:71655"/>
        <dbReference type="Rhea" id="RHEA-COMP:13556"/>
        <dbReference type="Rhea" id="RHEA-COMP:18051"/>
        <dbReference type="ChEBI" id="CHEBI:15377"/>
        <dbReference type="ChEBI" id="CHEBI:57967"/>
        <dbReference type="ChEBI" id="CHEBI:137386"/>
        <dbReference type="ChEBI" id="CHEBI:191199"/>
    </reaction>
    <physiologicalReaction direction="left-to-right" evidence="1">
        <dbReference type="Rhea" id="RHEA:71656"/>
    </physiologicalReaction>
</comment>
<evidence type="ECO:0000259" key="2">
    <source>
        <dbReference type="Pfam" id="PF01661"/>
    </source>
</evidence>
<dbReference type="EMBL" id="BAABIQ010000024">
    <property type="protein sequence ID" value="GAA4790153.1"/>
    <property type="molecule type" value="Genomic_DNA"/>
</dbReference>
<dbReference type="InterPro" id="IPR043472">
    <property type="entry name" value="Macro_dom-like"/>
</dbReference>